<dbReference type="GO" id="GO:0003824">
    <property type="term" value="F:catalytic activity"/>
    <property type="evidence" value="ECO:0007669"/>
    <property type="project" value="InterPro"/>
</dbReference>
<dbReference type="PANTHER" id="PTHR43277:SF4">
    <property type="entry name" value="ARGININE DECARBOXYLASE"/>
    <property type="match status" value="1"/>
</dbReference>
<protein>
    <recommendedName>
        <fullName evidence="3">Orn/Lys/Arg decarboxylase C-terminal domain-containing protein</fullName>
    </recommendedName>
</protein>
<proteinExistence type="predicted"/>
<dbReference type="InterPro" id="IPR008286">
    <property type="entry name" value="Prn/Lys/Arg_de-COase_C"/>
</dbReference>
<reference evidence="4" key="1">
    <citation type="submission" date="2019-08" db="EMBL/GenBank/DDBJ databases">
        <authorList>
            <person name="Kucharzyk K."/>
            <person name="Murdoch R.W."/>
            <person name="Higgins S."/>
            <person name="Loffler F."/>
        </authorList>
    </citation>
    <scope>NUCLEOTIDE SEQUENCE</scope>
</reference>
<dbReference type="AlphaFoldDB" id="A0A645IN30"/>
<dbReference type="Pfam" id="PF03711">
    <property type="entry name" value="OKR_DC_1_C"/>
    <property type="match status" value="1"/>
</dbReference>
<evidence type="ECO:0000256" key="1">
    <source>
        <dbReference type="ARBA" id="ARBA00001933"/>
    </source>
</evidence>
<sequence length="142" mass="15997">MRILREQYGIELEMAYNHYALAMTGLFDSEKNLSRLANALIEIDRLCQKGRNSSPKMTVMQHESNYSVSQAVKFPYKVVCISEAIGKVSAEYIWAYPPGIPYIVPGEKISEAVLTEIRYAEEKGAQIISDYSDAQLTIAIIK</sequence>
<name>A0A645IN30_9ZZZZ</name>
<accession>A0A645IN30</accession>
<dbReference type="PANTHER" id="PTHR43277">
    <property type="entry name" value="ARGININE DECARBOXYLASE"/>
    <property type="match status" value="1"/>
</dbReference>
<keyword evidence="2" id="KW-0663">Pyridoxal phosphate</keyword>
<dbReference type="InterPro" id="IPR052357">
    <property type="entry name" value="Orn_Lys_Arg_decarboxylase-I"/>
</dbReference>
<gene>
    <name evidence="4" type="ORF">SDC9_197356</name>
</gene>
<evidence type="ECO:0000256" key="2">
    <source>
        <dbReference type="ARBA" id="ARBA00022898"/>
    </source>
</evidence>
<dbReference type="EMBL" id="VSSQ01113243">
    <property type="protein sequence ID" value="MPN49734.1"/>
    <property type="molecule type" value="Genomic_DNA"/>
</dbReference>
<dbReference type="Gene3D" id="3.90.105.10">
    <property type="entry name" value="Molybdopterin biosynthesis moea protein, domain 2"/>
    <property type="match status" value="1"/>
</dbReference>
<organism evidence="4">
    <name type="scientific">bioreactor metagenome</name>
    <dbReference type="NCBI Taxonomy" id="1076179"/>
    <lineage>
        <taxon>unclassified sequences</taxon>
        <taxon>metagenomes</taxon>
        <taxon>ecological metagenomes</taxon>
    </lineage>
</organism>
<feature type="domain" description="Orn/Lys/Arg decarboxylase C-terminal" evidence="3">
    <location>
        <begin position="44"/>
        <end position="119"/>
    </location>
</feature>
<comment type="cofactor">
    <cofactor evidence="1">
        <name>pyridoxal 5'-phosphate</name>
        <dbReference type="ChEBI" id="CHEBI:597326"/>
    </cofactor>
</comment>
<dbReference type="InterPro" id="IPR036633">
    <property type="entry name" value="Prn/Lys/Arg_de-COase_C_sf"/>
</dbReference>
<evidence type="ECO:0000259" key="3">
    <source>
        <dbReference type="Pfam" id="PF03711"/>
    </source>
</evidence>
<dbReference type="SUPFAM" id="SSF55904">
    <property type="entry name" value="Ornithine decarboxylase C-terminal domain"/>
    <property type="match status" value="1"/>
</dbReference>
<evidence type="ECO:0000313" key="4">
    <source>
        <dbReference type="EMBL" id="MPN49734.1"/>
    </source>
</evidence>
<comment type="caution">
    <text evidence="4">The sequence shown here is derived from an EMBL/GenBank/DDBJ whole genome shotgun (WGS) entry which is preliminary data.</text>
</comment>